<dbReference type="PANTHER" id="PTHR10491">
    <property type="entry name" value="DTDP-4-DEHYDRORHAMNOSE REDUCTASE"/>
    <property type="match status" value="1"/>
</dbReference>
<evidence type="ECO:0000313" key="5">
    <source>
        <dbReference type="Proteomes" id="UP000178869"/>
    </source>
</evidence>
<dbReference type="Pfam" id="PF04321">
    <property type="entry name" value="RmlD_sub_bind"/>
    <property type="match status" value="1"/>
</dbReference>
<dbReference type="EC" id="1.1.1.133" evidence="2"/>
<dbReference type="AlphaFoldDB" id="A0A1G2PCQ6"/>
<dbReference type="GO" id="GO:0008831">
    <property type="term" value="F:dTDP-4-dehydrorhamnose reductase activity"/>
    <property type="evidence" value="ECO:0007669"/>
    <property type="project" value="UniProtKB-EC"/>
</dbReference>
<comment type="caution">
    <text evidence="4">The sequence shown here is derived from an EMBL/GenBank/DDBJ whole genome shotgun (WGS) entry which is preliminary data.</text>
</comment>
<feature type="domain" description="RmlD-like substrate binding" evidence="3">
    <location>
        <begin position="14"/>
        <end position="304"/>
    </location>
</feature>
<reference evidence="4 5" key="1">
    <citation type="journal article" date="2016" name="Nat. Commun.">
        <title>Thousands of microbial genomes shed light on interconnected biogeochemical processes in an aquifer system.</title>
        <authorList>
            <person name="Anantharaman K."/>
            <person name="Brown C.T."/>
            <person name="Hug L.A."/>
            <person name="Sharon I."/>
            <person name="Castelle C.J."/>
            <person name="Probst A.J."/>
            <person name="Thomas B.C."/>
            <person name="Singh A."/>
            <person name="Wilkins M.J."/>
            <person name="Karaoz U."/>
            <person name="Brodie E.L."/>
            <person name="Williams K.H."/>
            <person name="Hubbard S.S."/>
            <person name="Banfield J.F."/>
        </authorList>
    </citation>
    <scope>NUCLEOTIDE SEQUENCE [LARGE SCALE GENOMIC DNA]</scope>
</reference>
<dbReference type="EMBL" id="MHSR01000022">
    <property type="protein sequence ID" value="OHA46063.1"/>
    <property type="molecule type" value="Genomic_DNA"/>
</dbReference>
<accession>A0A1G2PCQ6</accession>
<keyword evidence="2" id="KW-0521">NADP</keyword>
<dbReference type="SUPFAM" id="SSF51735">
    <property type="entry name" value="NAD(P)-binding Rossmann-fold domains"/>
    <property type="match status" value="1"/>
</dbReference>
<dbReference type="Proteomes" id="UP000178869">
    <property type="component" value="Unassembled WGS sequence"/>
</dbReference>
<name>A0A1G2PCQ6_9BACT</name>
<dbReference type="InterPro" id="IPR005913">
    <property type="entry name" value="dTDP_dehydrorham_reduct"/>
</dbReference>
<dbReference type="PANTHER" id="PTHR10491:SF4">
    <property type="entry name" value="METHIONINE ADENOSYLTRANSFERASE 2 SUBUNIT BETA"/>
    <property type="match status" value="1"/>
</dbReference>
<evidence type="ECO:0000259" key="3">
    <source>
        <dbReference type="Pfam" id="PF04321"/>
    </source>
</evidence>
<comment type="pathway">
    <text evidence="2">Carbohydrate biosynthesis; dTDP-L-rhamnose biosynthesis.</text>
</comment>
<evidence type="ECO:0000256" key="2">
    <source>
        <dbReference type="RuleBase" id="RU364082"/>
    </source>
</evidence>
<dbReference type="GO" id="GO:0019305">
    <property type="term" value="P:dTDP-rhamnose biosynthetic process"/>
    <property type="evidence" value="ECO:0007669"/>
    <property type="project" value="UniProtKB-UniPathway"/>
</dbReference>
<proteinExistence type="inferred from homology"/>
<comment type="similarity">
    <text evidence="1 2">Belongs to the dTDP-4-dehydrorhamnose reductase family.</text>
</comment>
<sequence>MLPTKPKIKQKQSVLIIGAKGMLGAALCDIFSSYNVLDWDKEDCDITDKISTQKKISASKPDIIINAAAFTDVDGAEKDKDSAFRVNGEAVGNLADAAANIGAVFVHYSTDYVFSGVNPIGYAENDAPGPALSRRSDSREGGPLNIYGASKLLGEENLRACALARGTALKWYLIRTSWLFGPHGKNFVKTIYGLAGKNDELRIVNNQHGKPTYTKDLAQATKEIINSTLTSGIYHVTNETMSGGITWFDFAKEIINSAHFATKIIPVSSAEFPRPARRPEFSILINSKLPPRRMWQEALREYIRLLLSGKDK</sequence>
<evidence type="ECO:0000256" key="1">
    <source>
        <dbReference type="ARBA" id="ARBA00010944"/>
    </source>
</evidence>
<comment type="function">
    <text evidence="2">Catalyzes the reduction of dTDP-6-deoxy-L-lyxo-4-hexulose to yield dTDP-L-rhamnose.</text>
</comment>
<dbReference type="InterPro" id="IPR036291">
    <property type="entry name" value="NAD(P)-bd_dom_sf"/>
</dbReference>
<dbReference type="UniPathway" id="UPA00124"/>
<dbReference type="InterPro" id="IPR029903">
    <property type="entry name" value="RmlD-like-bd"/>
</dbReference>
<keyword evidence="2" id="KW-0560">Oxidoreductase</keyword>
<gene>
    <name evidence="4" type="ORF">A2828_01065</name>
</gene>
<organism evidence="4 5">
    <name type="scientific">Candidatus Terrybacteria bacterium RIFCSPHIGHO2_01_FULL_43_35</name>
    <dbReference type="NCBI Taxonomy" id="1802361"/>
    <lineage>
        <taxon>Bacteria</taxon>
        <taxon>Candidatus Terryibacteriota</taxon>
    </lineage>
</organism>
<dbReference type="Gene3D" id="3.90.25.10">
    <property type="entry name" value="UDP-galactose 4-epimerase, domain 1"/>
    <property type="match status" value="1"/>
</dbReference>
<protein>
    <recommendedName>
        <fullName evidence="2">dTDP-4-dehydrorhamnose reductase</fullName>
        <ecNumber evidence="2">1.1.1.133</ecNumber>
    </recommendedName>
</protein>
<dbReference type="GO" id="GO:0005829">
    <property type="term" value="C:cytosol"/>
    <property type="evidence" value="ECO:0007669"/>
    <property type="project" value="TreeGrafter"/>
</dbReference>
<dbReference type="Gene3D" id="3.40.50.720">
    <property type="entry name" value="NAD(P)-binding Rossmann-like Domain"/>
    <property type="match status" value="1"/>
</dbReference>
<dbReference type="CDD" id="cd05254">
    <property type="entry name" value="dTDP_HR_like_SDR_e"/>
    <property type="match status" value="1"/>
</dbReference>
<evidence type="ECO:0000313" key="4">
    <source>
        <dbReference type="EMBL" id="OHA46063.1"/>
    </source>
</evidence>
<dbReference type="NCBIfam" id="TIGR01214">
    <property type="entry name" value="rmlD"/>
    <property type="match status" value="1"/>
</dbReference>